<keyword evidence="1" id="KW-0472">Membrane</keyword>
<protein>
    <submittedName>
        <fullName evidence="2">DUF3267 domain-containing protein</fullName>
    </submittedName>
</protein>
<keyword evidence="1" id="KW-1133">Transmembrane helix</keyword>
<name>A0AAP2Z7S5_9EURY</name>
<dbReference type="InterPro" id="IPR021683">
    <property type="entry name" value="DUF3267"/>
</dbReference>
<gene>
    <name evidence="2" type="ORF">OB919_09750</name>
</gene>
<dbReference type="RefSeq" id="WP_342808608.1">
    <property type="nucleotide sequence ID" value="NZ_JAOPJZ010000006.1"/>
</dbReference>
<dbReference type="Pfam" id="PF11667">
    <property type="entry name" value="DUF3267"/>
    <property type="match status" value="1"/>
</dbReference>
<feature type="transmembrane region" description="Helical" evidence="1">
    <location>
        <begin position="269"/>
        <end position="288"/>
    </location>
</feature>
<proteinExistence type="predicted"/>
<evidence type="ECO:0000256" key="1">
    <source>
        <dbReference type="SAM" id="Phobius"/>
    </source>
</evidence>
<feature type="transmembrane region" description="Helical" evidence="1">
    <location>
        <begin position="70"/>
        <end position="88"/>
    </location>
</feature>
<accession>A0AAP2Z7S5</accession>
<feature type="transmembrane region" description="Helical" evidence="1">
    <location>
        <begin position="128"/>
        <end position="148"/>
    </location>
</feature>
<dbReference type="Proteomes" id="UP001321047">
    <property type="component" value="Unassembled WGS sequence"/>
</dbReference>
<evidence type="ECO:0000313" key="3">
    <source>
        <dbReference type="Proteomes" id="UP001321047"/>
    </source>
</evidence>
<keyword evidence="1" id="KW-0812">Transmembrane</keyword>
<evidence type="ECO:0000313" key="2">
    <source>
        <dbReference type="EMBL" id="MCU4752266.1"/>
    </source>
</evidence>
<comment type="caution">
    <text evidence="2">The sequence shown here is derived from an EMBL/GenBank/DDBJ whole genome shotgun (WGS) entry which is preliminary data.</text>
</comment>
<feature type="transmembrane region" description="Helical" evidence="1">
    <location>
        <begin position="209"/>
        <end position="237"/>
    </location>
</feature>
<sequence>MHEPEPTTASYKQLASIRSTRSVAGRWSVLAATSFLGFIYAFAGLYAWLLGASFDPIIISPATIPGPLEMGALVILAILVIAIPHELLHGLVLTAFDGKPGYGVTLAYGVFPYAYVETRGSYTRNQMLVVLLTPFVVISLAGLATALATRSYWPLLLAAANGAGSTGDLWTACRLFAYPSSVRVGPTQTAGGEAFGIYGREAVLPDRTFTAIVTGAVGTFTVLITALVALVFVSLAFDSGTVHLGNSDSWWFLLRHERHPSGQGAVLEVGAFGISALSFLGGLGWAFFERLSNR</sequence>
<organism evidence="2 3">
    <name type="scientific">Natronosalvus hydrolyticus</name>
    <dbReference type="NCBI Taxonomy" id="2979988"/>
    <lineage>
        <taxon>Archaea</taxon>
        <taxon>Methanobacteriati</taxon>
        <taxon>Methanobacteriota</taxon>
        <taxon>Stenosarchaea group</taxon>
        <taxon>Halobacteria</taxon>
        <taxon>Halobacteriales</taxon>
        <taxon>Natrialbaceae</taxon>
        <taxon>Natronosalvus</taxon>
    </lineage>
</organism>
<reference evidence="2 3" key="1">
    <citation type="submission" date="2022-09" db="EMBL/GenBank/DDBJ databases">
        <title>Enrichment on poylsaccharides allowed isolation of novel metabolic and taxonomic groups of Haloarchaea.</title>
        <authorList>
            <person name="Sorokin D.Y."/>
            <person name="Elcheninov A.G."/>
            <person name="Khizhniak T.V."/>
            <person name="Kolganova T.V."/>
            <person name="Kublanov I.V."/>
        </authorList>
    </citation>
    <scope>NUCLEOTIDE SEQUENCE [LARGE SCALE GENOMIC DNA]</scope>
    <source>
        <strain evidence="2 3">AArc-curdl1</strain>
    </source>
</reference>
<dbReference type="AlphaFoldDB" id="A0AAP2Z7S5"/>
<feature type="transmembrane region" description="Helical" evidence="1">
    <location>
        <begin position="27"/>
        <end position="50"/>
    </location>
</feature>
<dbReference type="EMBL" id="JAOPJZ010000006">
    <property type="protein sequence ID" value="MCU4752266.1"/>
    <property type="molecule type" value="Genomic_DNA"/>
</dbReference>
<keyword evidence="3" id="KW-1185">Reference proteome</keyword>